<dbReference type="PANTHER" id="PTHR42966">
    <property type="entry name" value="N-ACETYLNEURAMINATE SYNTHASE"/>
    <property type="match status" value="1"/>
</dbReference>
<dbReference type="Gene3D" id="3.20.20.70">
    <property type="entry name" value="Aldolase class I"/>
    <property type="match status" value="1"/>
</dbReference>
<evidence type="ECO:0000259" key="1">
    <source>
        <dbReference type="Pfam" id="PF03102"/>
    </source>
</evidence>
<protein>
    <submittedName>
        <fullName evidence="2">N-acetylneuraminate synthase</fullName>
        <ecNumber evidence="2">2.5.1.56</ecNumber>
    </submittedName>
</protein>
<keyword evidence="2" id="KW-0808">Transferase</keyword>
<dbReference type="GO" id="GO:0047444">
    <property type="term" value="F:N-acylneuraminate-9-phosphate synthase activity"/>
    <property type="evidence" value="ECO:0007669"/>
    <property type="project" value="TreeGrafter"/>
</dbReference>
<dbReference type="InterPro" id="IPR013132">
    <property type="entry name" value="PseI/NeuA/B-like_N"/>
</dbReference>
<dbReference type="InterPro" id="IPR013785">
    <property type="entry name" value="Aldolase_TIM"/>
</dbReference>
<gene>
    <name evidence="2" type="ORF">CCYN2B_230009</name>
</gene>
<feature type="domain" description="PseI/NeuA/B-like" evidence="1">
    <location>
        <begin position="266"/>
        <end position="508"/>
    </location>
</feature>
<dbReference type="GO" id="GO:0016051">
    <property type="term" value="P:carbohydrate biosynthetic process"/>
    <property type="evidence" value="ECO:0007669"/>
    <property type="project" value="InterPro"/>
</dbReference>
<dbReference type="AlphaFoldDB" id="A0A0B7H8B3"/>
<sequence>MTERYLDQIKNIFSESNKTKIAIIGKGNSLQGIDLHNLRKDYFVVALNDAEVFLPVDVSILYRSELVESIEKNGVQSDYYIAPSDLKLPTNKLLPTKYVSLNQEGLERIYSFFYGDEFYILDFTLLSAIKLAMIFQQTKKIAVDIVFLGFDFYIDFVKENDFQGLEYRNAHLKTQESIFVTLIKDLQIKNPLLHFQHIGNKKYSSQSVEEFNQSLQKTVFSSKNLPTNSEIYTRLLQEFDRSENKVLVVAEFTNNHIGDKNRLIKMIELAADAGADMIKVQKRDVASFYSDAELNSPYASPFGNTLKAYREAVELSDELFAILDIECRKRNIPWFVSVLDWNSYLYVKQLDCPIIKLPSTISNHRDYLRQVAQDFDGELVVSTGFTDVEYEKFVFENLMNDKHFFLLQCTSSYPTPPEGCQIAVVRHYEQLRKEYPNIVSGYSSHDLGSLGCMMAVAAGARMIEKHVKLGDLSWIHFDSVAIDLYDNQFKKFVNDIRKAEAMCGTTKKKVHSFEHHKYKVNTNENN</sequence>
<dbReference type="Pfam" id="PF03102">
    <property type="entry name" value="NeuB"/>
    <property type="match status" value="1"/>
</dbReference>
<organism evidence="2 3">
    <name type="scientific">Capnocytophaga cynodegmi</name>
    <dbReference type="NCBI Taxonomy" id="28189"/>
    <lineage>
        <taxon>Bacteria</taxon>
        <taxon>Pseudomonadati</taxon>
        <taxon>Bacteroidota</taxon>
        <taxon>Flavobacteriia</taxon>
        <taxon>Flavobacteriales</taxon>
        <taxon>Flavobacteriaceae</taxon>
        <taxon>Capnocytophaga</taxon>
    </lineage>
</organism>
<dbReference type="SUPFAM" id="SSF51569">
    <property type="entry name" value="Aldolase"/>
    <property type="match status" value="1"/>
</dbReference>
<dbReference type="EC" id="2.5.1.56" evidence="2"/>
<dbReference type="EMBL" id="CDOD01000016">
    <property type="protein sequence ID" value="CEN34764.1"/>
    <property type="molecule type" value="Genomic_DNA"/>
</dbReference>
<keyword evidence="3" id="KW-1185">Reference proteome</keyword>
<evidence type="ECO:0000313" key="3">
    <source>
        <dbReference type="Proteomes" id="UP000038055"/>
    </source>
</evidence>
<dbReference type="InterPro" id="IPR051690">
    <property type="entry name" value="PseI-like"/>
</dbReference>
<dbReference type="RefSeq" id="WP_041991648.1">
    <property type="nucleotide sequence ID" value="NZ_CDOD01000016.1"/>
</dbReference>
<dbReference type="Proteomes" id="UP000038055">
    <property type="component" value="Unassembled WGS sequence"/>
</dbReference>
<reference evidence="3" key="1">
    <citation type="submission" date="2015-01" db="EMBL/GenBank/DDBJ databases">
        <authorList>
            <person name="MANFREDI Pablo"/>
        </authorList>
    </citation>
    <scope>NUCLEOTIDE SEQUENCE [LARGE SCALE GENOMIC DNA]</scope>
    <source>
        <strain evidence="3">Ccyn2B</strain>
    </source>
</reference>
<dbReference type="GO" id="GO:0050462">
    <property type="term" value="F:N-acetylneuraminate synthase activity"/>
    <property type="evidence" value="ECO:0007669"/>
    <property type="project" value="UniProtKB-EC"/>
</dbReference>
<evidence type="ECO:0000313" key="2">
    <source>
        <dbReference type="EMBL" id="CEN34764.1"/>
    </source>
</evidence>
<proteinExistence type="predicted"/>
<dbReference type="PANTHER" id="PTHR42966:SF1">
    <property type="entry name" value="SIALIC ACID SYNTHASE"/>
    <property type="match status" value="1"/>
</dbReference>
<accession>A0A0B7H8B3</accession>
<name>A0A0B7H8B3_9FLAO</name>